<accession>A0AA39NIK5</accession>
<reference evidence="2" key="1">
    <citation type="submission" date="2023-06" db="EMBL/GenBank/DDBJ databases">
        <authorList>
            <consortium name="Lawrence Berkeley National Laboratory"/>
            <person name="Ahrendt S."/>
            <person name="Sahu N."/>
            <person name="Indic B."/>
            <person name="Wong-Bajracharya J."/>
            <person name="Merenyi Z."/>
            <person name="Ke H.-M."/>
            <person name="Monk M."/>
            <person name="Kocsube S."/>
            <person name="Drula E."/>
            <person name="Lipzen A."/>
            <person name="Balint B."/>
            <person name="Henrissat B."/>
            <person name="Andreopoulos B."/>
            <person name="Martin F.M."/>
            <person name="Harder C.B."/>
            <person name="Rigling D."/>
            <person name="Ford K.L."/>
            <person name="Foster G.D."/>
            <person name="Pangilinan J."/>
            <person name="Papanicolaou A."/>
            <person name="Barry K."/>
            <person name="LaButti K."/>
            <person name="Viragh M."/>
            <person name="Koriabine M."/>
            <person name="Yan M."/>
            <person name="Riley R."/>
            <person name="Champramary S."/>
            <person name="Plett K.L."/>
            <person name="Tsai I.J."/>
            <person name="Slot J."/>
            <person name="Sipos G."/>
            <person name="Plett J."/>
            <person name="Nagy L.G."/>
            <person name="Grigoriev I.V."/>
        </authorList>
    </citation>
    <scope>NUCLEOTIDE SEQUENCE</scope>
    <source>
        <strain evidence="2">CCBAS 213</strain>
    </source>
</reference>
<dbReference type="SUPFAM" id="SSF56112">
    <property type="entry name" value="Protein kinase-like (PK-like)"/>
    <property type="match status" value="1"/>
</dbReference>
<dbReference type="GeneID" id="85360183"/>
<evidence type="ECO:0000313" key="2">
    <source>
        <dbReference type="EMBL" id="KAK0466204.1"/>
    </source>
</evidence>
<feature type="domain" description="Fungal-type protein kinase" evidence="1">
    <location>
        <begin position="345"/>
        <end position="595"/>
    </location>
</feature>
<dbReference type="RefSeq" id="XP_060337031.1">
    <property type="nucleotide sequence ID" value="XM_060476635.1"/>
</dbReference>
<dbReference type="InterPro" id="IPR040976">
    <property type="entry name" value="Pkinase_fungal"/>
</dbReference>
<proteinExistence type="predicted"/>
<protein>
    <recommendedName>
        <fullName evidence="1">Fungal-type protein kinase domain-containing protein</fullName>
    </recommendedName>
</protein>
<sequence>MSSDDSMSTVTDDLEARNLLLGQEMVHHTLGRMPVDDFLDTSLPECFEHPDENMPSCNNAFDAIPKPRKNRTFRETSMYRKITEAFNAGETNESKRCPSITFFDTSTQPGPGPFCTKVDVSGYATKHENAGITIPDPSLWQMFWEGKIVDFASDEGNDFLFEHITDQEQKERAIVDFGQMSFYAFQMLNMQFRDFAFSVSMTPHTARLLRWDRSGVIVSRAIDYRRNPRPLCLFLWRFGYATDAQRGIDVSVHKATGEQEALFESLIKKHVILQESLAEDSEAVKDRLDRHYEAGNVFLVDVFDEGSDTGTEELLEPGKMTESKQEASDVFSTAPMPSYPSAAAQEATRKHQFLVSRPVTLPRLLTSRSTKGYWAVDVQRSKVVFLKDCWRFSVPGMTKEGNTLAFLREKGVTTGIPTVICHGDVQPVDASSMVTSSYVDSRWCQEYMVHAPNRCHIMPRVHYRLVSSEVGYTLDESVAGTKELVKSCQSVFDVLCAAEQKAGIIHYDISASNIFLVASDKNTSFGAREAVLINWESAGPEGRNDGHIIKRGRTESAAFRCIASLPSVMGNPGELRHYSHLLVHDIESLVYVALYCGLLRLPWNYSPTASLHWLQGFFSLNTGQVWKMSYVRNTKEARSIWNVVFADLVFNSWIQNAVGLVTEWYPPQITLPAPQTVYDLFHREVRVDPDLCRRDDRVQHRKAISDALESNTCPWTGDRADEIHI</sequence>
<keyword evidence="3" id="KW-1185">Reference proteome</keyword>
<dbReference type="Proteomes" id="UP001175211">
    <property type="component" value="Unassembled WGS sequence"/>
</dbReference>
<organism evidence="2 3">
    <name type="scientific">Armillaria tabescens</name>
    <name type="common">Ringless honey mushroom</name>
    <name type="synonym">Agaricus tabescens</name>
    <dbReference type="NCBI Taxonomy" id="1929756"/>
    <lineage>
        <taxon>Eukaryota</taxon>
        <taxon>Fungi</taxon>
        <taxon>Dikarya</taxon>
        <taxon>Basidiomycota</taxon>
        <taxon>Agaricomycotina</taxon>
        <taxon>Agaricomycetes</taxon>
        <taxon>Agaricomycetidae</taxon>
        <taxon>Agaricales</taxon>
        <taxon>Marasmiineae</taxon>
        <taxon>Physalacriaceae</taxon>
        <taxon>Desarmillaria</taxon>
    </lineage>
</organism>
<gene>
    <name evidence="2" type="ORF">EV420DRAFT_1636798</name>
</gene>
<dbReference type="AlphaFoldDB" id="A0AA39NIK5"/>
<comment type="caution">
    <text evidence="2">The sequence shown here is derived from an EMBL/GenBank/DDBJ whole genome shotgun (WGS) entry which is preliminary data.</text>
</comment>
<dbReference type="EMBL" id="JAUEPS010000004">
    <property type="protein sequence ID" value="KAK0466204.1"/>
    <property type="molecule type" value="Genomic_DNA"/>
</dbReference>
<evidence type="ECO:0000259" key="1">
    <source>
        <dbReference type="Pfam" id="PF17667"/>
    </source>
</evidence>
<dbReference type="InterPro" id="IPR011009">
    <property type="entry name" value="Kinase-like_dom_sf"/>
</dbReference>
<evidence type="ECO:0000313" key="3">
    <source>
        <dbReference type="Proteomes" id="UP001175211"/>
    </source>
</evidence>
<name>A0AA39NIK5_ARMTA</name>
<dbReference type="Pfam" id="PF17667">
    <property type="entry name" value="Pkinase_fungal"/>
    <property type="match status" value="1"/>
</dbReference>